<comment type="subcellular location">
    <subcellularLocation>
        <location evidence="7">Cytoplasm</location>
    </subcellularLocation>
</comment>
<reference evidence="10" key="1">
    <citation type="submission" date="2016-10" db="EMBL/GenBank/DDBJ databases">
        <authorList>
            <person name="Varghese N."/>
            <person name="Submissions S."/>
        </authorList>
    </citation>
    <scope>NUCLEOTIDE SEQUENCE [LARGE SCALE GENOMIC DNA]</scope>
    <source>
        <strain evidence="10">SLAS-1</strain>
    </source>
</reference>
<dbReference type="GO" id="GO:0045892">
    <property type="term" value="P:negative regulation of DNA-templated transcription"/>
    <property type="evidence" value="ECO:0007669"/>
    <property type="project" value="InterPro"/>
</dbReference>
<dbReference type="SUPFAM" id="SSF51735">
    <property type="entry name" value="NAD(P)-binding Rossmann-fold domains"/>
    <property type="match status" value="1"/>
</dbReference>
<organism evidence="9 10">
    <name type="scientific">Halarsenatibacter silvermanii</name>
    <dbReference type="NCBI Taxonomy" id="321763"/>
    <lineage>
        <taxon>Bacteria</taxon>
        <taxon>Bacillati</taxon>
        <taxon>Bacillota</taxon>
        <taxon>Clostridia</taxon>
        <taxon>Halanaerobiales</taxon>
        <taxon>Halarsenatibacteraceae</taxon>
        <taxon>Halarsenatibacter</taxon>
    </lineage>
</organism>
<dbReference type="PANTHER" id="PTHR35786:SF1">
    <property type="entry name" value="REDOX-SENSING TRANSCRIPTIONAL REPRESSOR REX 1"/>
    <property type="match status" value="1"/>
</dbReference>
<gene>
    <name evidence="7" type="primary">rex</name>
    <name evidence="9" type="ORF">SAMN04488692_102129</name>
</gene>
<dbReference type="AlphaFoldDB" id="A0A1G9I6I7"/>
<dbReference type="InterPro" id="IPR022876">
    <property type="entry name" value="Tscrpt_rep_Rex"/>
</dbReference>
<name>A0A1G9I6I7_9FIRM</name>
<dbReference type="NCBIfam" id="NF003994">
    <property type="entry name" value="PRK05472.2-3"/>
    <property type="match status" value="1"/>
</dbReference>
<dbReference type="Proteomes" id="UP000199476">
    <property type="component" value="Unassembled WGS sequence"/>
</dbReference>
<dbReference type="GO" id="GO:0051775">
    <property type="term" value="P:response to redox state"/>
    <property type="evidence" value="ECO:0007669"/>
    <property type="project" value="InterPro"/>
</dbReference>
<evidence type="ECO:0000313" key="10">
    <source>
        <dbReference type="Proteomes" id="UP000199476"/>
    </source>
</evidence>
<evidence type="ECO:0000256" key="2">
    <source>
        <dbReference type="ARBA" id="ARBA00022491"/>
    </source>
</evidence>
<dbReference type="Pfam" id="PF06971">
    <property type="entry name" value="Put_DNA-bind_N"/>
    <property type="match status" value="1"/>
</dbReference>
<feature type="binding site" evidence="7">
    <location>
        <begin position="91"/>
        <end position="96"/>
    </location>
    <ligand>
        <name>NAD(+)</name>
        <dbReference type="ChEBI" id="CHEBI:57540"/>
    </ligand>
</feature>
<keyword evidence="2 7" id="KW-0678">Repressor</keyword>
<comment type="function">
    <text evidence="7">Modulates transcription in response to changes in cellular NADH/NAD(+) redox state.</text>
</comment>
<dbReference type="GO" id="GO:0003677">
    <property type="term" value="F:DNA binding"/>
    <property type="evidence" value="ECO:0007669"/>
    <property type="project" value="UniProtKB-UniRule"/>
</dbReference>
<evidence type="ECO:0000256" key="1">
    <source>
        <dbReference type="ARBA" id="ARBA00022490"/>
    </source>
</evidence>
<evidence type="ECO:0000256" key="3">
    <source>
        <dbReference type="ARBA" id="ARBA00023015"/>
    </source>
</evidence>
<sequence>MSDKSQIPDKIISRLPQYYVQLKRLLEKDCQYVSSEKLAEQMELSSSLVRRDLSHFGSFGKKSYGYDIHCLHEKIASIMGFTREKNMIVLGAGYLGRALAHNDSYEERGYQVLALFDVDPAIIGLEFNNTTVLDVDLAPEFIEEHEVEVAALAVPFEAAQKMADMAVNSGVQAIWDFTETPLETPQDIIHIEQNMNDGLCKISCRLMDRSKTKTQ</sequence>
<dbReference type="GO" id="GO:0005737">
    <property type="term" value="C:cytoplasm"/>
    <property type="evidence" value="ECO:0007669"/>
    <property type="project" value="UniProtKB-SubCell"/>
</dbReference>
<dbReference type="OrthoDB" id="9784760at2"/>
<comment type="similarity">
    <text evidence="7">Belongs to the transcriptional regulatory Rex family.</text>
</comment>
<dbReference type="InterPro" id="IPR036291">
    <property type="entry name" value="NAD(P)-bd_dom_sf"/>
</dbReference>
<dbReference type="NCBIfam" id="NF003995">
    <property type="entry name" value="PRK05472.2-4"/>
    <property type="match status" value="1"/>
</dbReference>
<dbReference type="PANTHER" id="PTHR35786">
    <property type="entry name" value="REDOX-SENSING TRANSCRIPTIONAL REPRESSOR REX"/>
    <property type="match status" value="1"/>
</dbReference>
<keyword evidence="6 7" id="KW-0804">Transcription</keyword>
<dbReference type="STRING" id="321763.SAMN04488692_102129"/>
<feature type="DNA-binding region" description="H-T-H motif" evidence="7">
    <location>
        <begin position="17"/>
        <end position="56"/>
    </location>
</feature>
<dbReference type="Gene3D" id="1.10.10.10">
    <property type="entry name" value="Winged helix-like DNA-binding domain superfamily/Winged helix DNA-binding domain"/>
    <property type="match status" value="1"/>
</dbReference>
<dbReference type="InterPro" id="IPR003781">
    <property type="entry name" value="CoA-bd"/>
</dbReference>
<dbReference type="InterPro" id="IPR009718">
    <property type="entry name" value="Rex_DNA-bd_C_dom"/>
</dbReference>
<dbReference type="RefSeq" id="WP_089758013.1">
    <property type="nucleotide sequence ID" value="NZ_FNGO01000002.1"/>
</dbReference>
<protein>
    <recommendedName>
        <fullName evidence="7">Redox-sensing transcriptional repressor Rex</fullName>
    </recommendedName>
</protein>
<accession>A0A1G9I6I7</accession>
<evidence type="ECO:0000256" key="5">
    <source>
        <dbReference type="ARBA" id="ARBA00023125"/>
    </source>
</evidence>
<dbReference type="EMBL" id="FNGO01000002">
    <property type="protein sequence ID" value="SDL20829.1"/>
    <property type="molecule type" value="Genomic_DNA"/>
</dbReference>
<keyword evidence="10" id="KW-1185">Reference proteome</keyword>
<proteinExistence type="inferred from homology"/>
<dbReference type="Pfam" id="PF02629">
    <property type="entry name" value="CoA_binding"/>
    <property type="match status" value="1"/>
</dbReference>
<evidence type="ECO:0000259" key="8">
    <source>
        <dbReference type="SMART" id="SM00881"/>
    </source>
</evidence>
<dbReference type="HAMAP" id="MF_01131">
    <property type="entry name" value="Rex"/>
    <property type="match status" value="1"/>
</dbReference>
<feature type="domain" description="CoA-binding" evidence="8">
    <location>
        <begin position="80"/>
        <end position="181"/>
    </location>
</feature>
<keyword evidence="1 7" id="KW-0963">Cytoplasm</keyword>
<dbReference type="InterPro" id="IPR036388">
    <property type="entry name" value="WH-like_DNA-bd_sf"/>
</dbReference>
<dbReference type="SUPFAM" id="SSF46785">
    <property type="entry name" value="Winged helix' DNA-binding domain"/>
    <property type="match status" value="1"/>
</dbReference>
<evidence type="ECO:0000256" key="7">
    <source>
        <dbReference type="HAMAP-Rule" id="MF_01131"/>
    </source>
</evidence>
<keyword evidence="5 7" id="KW-0238">DNA-binding</keyword>
<evidence type="ECO:0000256" key="4">
    <source>
        <dbReference type="ARBA" id="ARBA00023027"/>
    </source>
</evidence>
<dbReference type="SMART" id="SM00881">
    <property type="entry name" value="CoA_binding"/>
    <property type="match status" value="1"/>
</dbReference>
<comment type="subunit">
    <text evidence="7">Homodimer.</text>
</comment>
<keyword evidence="4 7" id="KW-0520">NAD</keyword>
<dbReference type="NCBIfam" id="NF003996">
    <property type="entry name" value="PRK05472.2-5"/>
    <property type="match status" value="1"/>
</dbReference>
<dbReference type="Gene3D" id="3.40.50.720">
    <property type="entry name" value="NAD(P)-binding Rossmann-like Domain"/>
    <property type="match status" value="1"/>
</dbReference>
<evidence type="ECO:0000313" key="9">
    <source>
        <dbReference type="EMBL" id="SDL20829.1"/>
    </source>
</evidence>
<keyword evidence="3 7" id="KW-0805">Transcription regulation</keyword>
<dbReference type="InterPro" id="IPR036390">
    <property type="entry name" value="WH_DNA-bd_sf"/>
</dbReference>
<evidence type="ECO:0000256" key="6">
    <source>
        <dbReference type="ARBA" id="ARBA00023163"/>
    </source>
</evidence>
<dbReference type="GO" id="GO:0003700">
    <property type="term" value="F:DNA-binding transcription factor activity"/>
    <property type="evidence" value="ECO:0007669"/>
    <property type="project" value="UniProtKB-UniRule"/>
</dbReference>